<dbReference type="RefSeq" id="WP_091990155.1">
    <property type="nucleotide sequence ID" value="NZ_FOLO01000058.1"/>
</dbReference>
<dbReference type="SMART" id="SM00671">
    <property type="entry name" value="SEL1"/>
    <property type="match status" value="3"/>
</dbReference>
<evidence type="ECO:0000313" key="4">
    <source>
        <dbReference type="Proteomes" id="UP000198862"/>
    </source>
</evidence>
<dbReference type="GO" id="GO:0055085">
    <property type="term" value="P:transmembrane transport"/>
    <property type="evidence" value="ECO:0007669"/>
    <property type="project" value="InterPro"/>
</dbReference>
<dbReference type="InterPro" id="IPR011990">
    <property type="entry name" value="TPR-like_helical_dom_sf"/>
</dbReference>
<name>A0A1I1SD08_9GAMM</name>
<evidence type="ECO:0000256" key="1">
    <source>
        <dbReference type="SAM" id="SignalP"/>
    </source>
</evidence>
<dbReference type="EMBL" id="FOLO01000058">
    <property type="protein sequence ID" value="SFD44375.1"/>
    <property type="molecule type" value="Genomic_DNA"/>
</dbReference>
<dbReference type="SUPFAM" id="SSF74653">
    <property type="entry name" value="TolA/TonB C-terminal domain"/>
    <property type="match status" value="1"/>
</dbReference>
<dbReference type="AlphaFoldDB" id="A0A1I1SD08"/>
<dbReference type="OrthoDB" id="8561742at2"/>
<dbReference type="Pfam" id="PF08238">
    <property type="entry name" value="Sel1"/>
    <property type="match status" value="3"/>
</dbReference>
<keyword evidence="1" id="KW-0732">Signal</keyword>
<keyword evidence="4" id="KW-1185">Reference proteome</keyword>
<dbReference type="STRING" id="1123010.SAMN02745724_04540"/>
<dbReference type="Proteomes" id="UP000198862">
    <property type="component" value="Unassembled WGS sequence"/>
</dbReference>
<evidence type="ECO:0000313" key="3">
    <source>
        <dbReference type="EMBL" id="SFD44375.1"/>
    </source>
</evidence>
<dbReference type="Gene3D" id="1.25.40.10">
    <property type="entry name" value="Tetratricopeptide repeat domain"/>
    <property type="match status" value="2"/>
</dbReference>
<sequence>MNKLAFTFSFFLFIFFSPKLFANATQAMDAYLDQDYQKAFELYEQTASLGHAKSQFNLGVQYLRGQGTKVNNVMSYAYFSVAIDNGFMMAKQARKSVIKRLSDIELKKAQSKAVELIGLYGQHGSNNINTALINNHSYNPPPKRSKNPEVEYPSSLARDGVPGFASYIFDIDRNGVPRDLVLLSTYPEKEFGESVAEKLEKSRYQIIKIAGSLRTFSNAQFSGVFKSGDLSGKILKSITAKKKRLYGKARSGDIEAQAELSNLLELMNDLPDFVIALPESEVESSQEPINAFLPKTAQPVFKYNSEIKTDFFNFNYLVWLNKSGEVVRHQEFKHVNIPNELKVNAEKTLKKWDLEFSQPKKLSDEQGPYLAEFFYNNNKRNKEFSNYINRAHVSLKAIVNQSKYEIASYWRKESAKGGHEQSLFLLGANCNMRLLTIAADSGYIPAQVQAAKCIMRSQNAPNIDIDKAKYWLISASQAEYLAAKRILAGFYAKHSNNKTELEQAIVLAEQVADELDDPRAYEYMAAAYAKLGKFEEAVDHQETAVKKAWKDDFYMAPFELNLANFKSNEIATW</sequence>
<dbReference type="PROSITE" id="PS52015">
    <property type="entry name" value="TONB_CTD"/>
    <property type="match status" value="1"/>
</dbReference>
<proteinExistence type="predicted"/>
<dbReference type="Gene3D" id="3.30.2420.10">
    <property type="entry name" value="TonB"/>
    <property type="match status" value="1"/>
</dbReference>
<gene>
    <name evidence="3" type="ORF">SAMN02745724_04540</name>
</gene>
<feature type="domain" description="TonB C-terminal" evidence="2">
    <location>
        <begin position="137"/>
        <end position="234"/>
    </location>
</feature>
<reference evidence="3 4" key="1">
    <citation type="submission" date="2016-10" db="EMBL/GenBank/DDBJ databases">
        <authorList>
            <person name="de Groot N.N."/>
        </authorList>
    </citation>
    <scope>NUCLEOTIDE SEQUENCE [LARGE SCALE GENOMIC DNA]</scope>
    <source>
        <strain evidence="3 4">DSM 6059</strain>
    </source>
</reference>
<dbReference type="SUPFAM" id="SSF81901">
    <property type="entry name" value="HCP-like"/>
    <property type="match status" value="2"/>
</dbReference>
<feature type="signal peptide" evidence="1">
    <location>
        <begin position="1"/>
        <end position="22"/>
    </location>
</feature>
<dbReference type="InterPro" id="IPR037682">
    <property type="entry name" value="TonB_C"/>
</dbReference>
<feature type="chain" id="PRO_5011532128" description="TonB C-terminal domain-containing protein" evidence="1">
    <location>
        <begin position="23"/>
        <end position="573"/>
    </location>
</feature>
<dbReference type="InterPro" id="IPR006597">
    <property type="entry name" value="Sel1-like"/>
</dbReference>
<organism evidence="3 4">
    <name type="scientific">Pseudoalteromonas denitrificans DSM 6059</name>
    <dbReference type="NCBI Taxonomy" id="1123010"/>
    <lineage>
        <taxon>Bacteria</taxon>
        <taxon>Pseudomonadati</taxon>
        <taxon>Pseudomonadota</taxon>
        <taxon>Gammaproteobacteria</taxon>
        <taxon>Alteromonadales</taxon>
        <taxon>Pseudoalteromonadaceae</taxon>
        <taxon>Pseudoalteromonas</taxon>
    </lineage>
</organism>
<accession>A0A1I1SD08</accession>
<evidence type="ECO:0000259" key="2">
    <source>
        <dbReference type="PROSITE" id="PS52015"/>
    </source>
</evidence>
<protein>
    <recommendedName>
        <fullName evidence="2">TonB C-terminal domain-containing protein</fullName>
    </recommendedName>
</protein>